<comment type="subcellular location">
    <subcellularLocation>
        <location evidence="1">Cell membrane</location>
        <topology evidence="1">Multi-pass membrane protein</topology>
    </subcellularLocation>
</comment>
<evidence type="ECO:0000256" key="2">
    <source>
        <dbReference type="ARBA" id="ARBA00007977"/>
    </source>
</evidence>
<evidence type="ECO:0000313" key="9">
    <source>
        <dbReference type="Proteomes" id="UP000005984"/>
    </source>
</evidence>
<evidence type="ECO:0000313" key="8">
    <source>
        <dbReference type="EMBL" id="EEI85348.1"/>
    </source>
</evidence>
<sequence length="74" mass="8153">MVMLNSLGFKSEELSSNLKDISKFLMVAALAAIGLNTKYRDMKKAGINPMLHGFIISLLVVMVAILVIYFMGMV</sequence>
<keyword evidence="3" id="KW-1003">Cell membrane</keyword>
<dbReference type="InterPro" id="IPR018383">
    <property type="entry name" value="UPF0324_pro"/>
</dbReference>
<comment type="similarity">
    <text evidence="2">Belongs to the UPF0324 family.</text>
</comment>
<evidence type="ECO:0000256" key="6">
    <source>
        <dbReference type="ARBA" id="ARBA00023136"/>
    </source>
</evidence>
<dbReference type="Proteomes" id="UP000005984">
    <property type="component" value="Unassembled WGS sequence"/>
</dbReference>
<name>C2BIH8_9FIRM</name>
<evidence type="ECO:0008006" key="10">
    <source>
        <dbReference type="Google" id="ProtNLM"/>
    </source>
</evidence>
<evidence type="ECO:0000256" key="3">
    <source>
        <dbReference type="ARBA" id="ARBA00022475"/>
    </source>
</evidence>
<proteinExistence type="inferred from homology"/>
<dbReference type="Pfam" id="PF03601">
    <property type="entry name" value="Cons_hypoth698"/>
    <property type="match status" value="1"/>
</dbReference>
<keyword evidence="5 7" id="KW-1133">Transmembrane helix</keyword>
<accession>C2BIH8</accession>
<dbReference type="EMBL" id="ABYO01000282">
    <property type="protein sequence ID" value="EEI85348.1"/>
    <property type="molecule type" value="Genomic_DNA"/>
</dbReference>
<dbReference type="STRING" id="525254.HMPREF0072_2148"/>
<protein>
    <recommendedName>
        <fullName evidence="10">DUF4010 domain-containing protein</fullName>
    </recommendedName>
</protein>
<keyword evidence="6 7" id="KW-0472">Membrane</keyword>
<organism evidence="8 9">
    <name type="scientific">Anaerococcus lactolyticus ATCC 51172</name>
    <dbReference type="NCBI Taxonomy" id="525254"/>
    <lineage>
        <taxon>Bacteria</taxon>
        <taxon>Bacillati</taxon>
        <taxon>Bacillota</taxon>
        <taxon>Tissierellia</taxon>
        <taxon>Tissierellales</taxon>
        <taxon>Peptoniphilaceae</taxon>
        <taxon>Anaerococcus</taxon>
    </lineage>
</organism>
<feature type="transmembrane region" description="Helical" evidence="7">
    <location>
        <begin position="51"/>
        <end position="71"/>
    </location>
</feature>
<dbReference type="eggNOG" id="COG2855">
    <property type="taxonomic scope" value="Bacteria"/>
</dbReference>
<dbReference type="HOGENOM" id="CLU_200201_0_0_9"/>
<dbReference type="GO" id="GO:0005886">
    <property type="term" value="C:plasma membrane"/>
    <property type="evidence" value="ECO:0007669"/>
    <property type="project" value="UniProtKB-SubCell"/>
</dbReference>
<evidence type="ECO:0000256" key="1">
    <source>
        <dbReference type="ARBA" id="ARBA00004651"/>
    </source>
</evidence>
<feature type="transmembrane region" description="Helical" evidence="7">
    <location>
        <begin position="20"/>
        <end position="39"/>
    </location>
</feature>
<keyword evidence="4 7" id="KW-0812">Transmembrane</keyword>
<dbReference type="AlphaFoldDB" id="C2BIH8"/>
<gene>
    <name evidence="8" type="ORF">HMPREF0072_2148</name>
</gene>
<reference evidence="8 9" key="1">
    <citation type="submission" date="2008-10" db="EMBL/GenBank/DDBJ databases">
        <authorList>
            <person name="Qin X."/>
            <person name="Bachman B."/>
            <person name="Battles P."/>
            <person name="Bell A."/>
            <person name="Bess C."/>
            <person name="Bickham C."/>
            <person name="Chaboub L."/>
            <person name="Chen D."/>
            <person name="Coyle M."/>
            <person name="Deiros D.R."/>
            <person name="Dinh H."/>
            <person name="Forbes L."/>
            <person name="Fowler G."/>
            <person name="Francisco L."/>
            <person name="Fu Q."/>
            <person name="Gubbala S."/>
            <person name="Hale W."/>
            <person name="Han Y."/>
            <person name="Hemphill L."/>
            <person name="Highlander S.K."/>
            <person name="Hirani K."/>
            <person name="Hogues M."/>
            <person name="Jackson L."/>
            <person name="Jakkamsetti A."/>
            <person name="Javaid M."/>
            <person name="Jiang H."/>
            <person name="Korchina V."/>
            <person name="Kovar C."/>
            <person name="Lara F."/>
            <person name="Lee S."/>
            <person name="Mata R."/>
            <person name="Mathew T."/>
            <person name="Moen C."/>
            <person name="Morales K."/>
            <person name="Munidasa M."/>
            <person name="Nazareth L."/>
            <person name="Ngo R."/>
            <person name="Nguyen L."/>
            <person name="Okwuonu G."/>
            <person name="Ongeri F."/>
            <person name="Patil S."/>
            <person name="Petrosino J."/>
            <person name="Pham C."/>
            <person name="Pham P."/>
            <person name="Pu L.-L."/>
            <person name="Puazo M."/>
            <person name="Raj R."/>
            <person name="Reid J."/>
            <person name="Rouhana J."/>
            <person name="Saada N."/>
            <person name="Shang Y."/>
            <person name="Simmons D."/>
            <person name="Thornton R."/>
            <person name="Warren J."/>
            <person name="Weissenberger G."/>
            <person name="Zhang J."/>
            <person name="Zhang L."/>
            <person name="Zhou C."/>
            <person name="Zhu D."/>
            <person name="Muzny D."/>
            <person name="Worley K."/>
            <person name="Gibbs R."/>
        </authorList>
    </citation>
    <scope>NUCLEOTIDE SEQUENCE [LARGE SCALE GENOMIC DNA]</scope>
    <source>
        <strain evidence="8 9">ATCC 51172</strain>
    </source>
</reference>
<evidence type="ECO:0000256" key="7">
    <source>
        <dbReference type="SAM" id="Phobius"/>
    </source>
</evidence>
<comment type="caution">
    <text evidence="8">The sequence shown here is derived from an EMBL/GenBank/DDBJ whole genome shotgun (WGS) entry which is preliminary data.</text>
</comment>
<keyword evidence="9" id="KW-1185">Reference proteome</keyword>
<evidence type="ECO:0000256" key="4">
    <source>
        <dbReference type="ARBA" id="ARBA00022692"/>
    </source>
</evidence>
<evidence type="ECO:0000256" key="5">
    <source>
        <dbReference type="ARBA" id="ARBA00022989"/>
    </source>
</evidence>